<reference evidence="1" key="1">
    <citation type="submission" date="2018-04" db="EMBL/GenBank/DDBJ databases">
        <title>WGS assembly of Panicum hallii.</title>
        <authorList>
            <person name="Lovell J."/>
            <person name="Jenkins J."/>
            <person name="Lowry D."/>
            <person name="Mamidi S."/>
            <person name="Sreedasyam A."/>
            <person name="Weng X."/>
            <person name="Barry K."/>
            <person name="Bonette J."/>
            <person name="Campitelli B."/>
            <person name="Daum C."/>
            <person name="Gordon S."/>
            <person name="Gould B."/>
            <person name="Lipzen A."/>
            <person name="Macqueen A."/>
            <person name="Palacio-Mejia J."/>
            <person name="Plott C."/>
            <person name="Shakirov E."/>
            <person name="Shu S."/>
            <person name="Yoshinaga Y."/>
            <person name="Zane M."/>
            <person name="Rokhsar D."/>
            <person name="Grimwood J."/>
            <person name="Schmutz J."/>
            <person name="Juenger T."/>
        </authorList>
    </citation>
    <scope>NUCLEOTIDE SEQUENCE [LARGE SCALE GENOMIC DNA]</scope>
    <source>
        <strain evidence="1">FIL2</strain>
    </source>
</reference>
<organism evidence="1">
    <name type="scientific">Panicum hallii</name>
    <dbReference type="NCBI Taxonomy" id="206008"/>
    <lineage>
        <taxon>Eukaryota</taxon>
        <taxon>Viridiplantae</taxon>
        <taxon>Streptophyta</taxon>
        <taxon>Embryophyta</taxon>
        <taxon>Tracheophyta</taxon>
        <taxon>Spermatophyta</taxon>
        <taxon>Magnoliopsida</taxon>
        <taxon>Liliopsida</taxon>
        <taxon>Poales</taxon>
        <taxon>Poaceae</taxon>
        <taxon>PACMAD clade</taxon>
        <taxon>Panicoideae</taxon>
        <taxon>Panicodae</taxon>
        <taxon>Paniceae</taxon>
        <taxon>Panicinae</taxon>
        <taxon>Panicum</taxon>
        <taxon>Panicum sect. Panicum</taxon>
    </lineage>
</organism>
<dbReference type="Proteomes" id="UP000243499">
    <property type="component" value="Chromosome 5"/>
</dbReference>
<evidence type="ECO:0000313" key="1">
    <source>
        <dbReference type="EMBL" id="PVH38480.1"/>
    </source>
</evidence>
<accession>A0A2T8ILC4</accession>
<sequence length="69" mass="7690">MQWPAQRRLLRFDPAMPTAPENIRRFLPRRGDAHDAKMTSAGGCRCPSCSVLAARQSGHACHVRDLDTT</sequence>
<gene>
    <name evidence="1" type="ORF">PAHAL_5G268400</name>
</gene>
<protein>
    <submittedName>
        <fullName evidence="1">Uncharacterized protein</fullName>
    </submittedName>
</protein>
<name>A0A2T8ILC4_9POAL</name>
<dbReference type="Gramene" id="PVH38480">
    <property type="protein sequence ID" value="PVH38480"/>
    <property type="gene ID" value="PAHAL_5G268400"/>
</dbReference>
<proteinExistence type="predicted"/>
<dbReference type="EMBL" id="CM008050">
    <property type="protein sequence ID" value="PVH38480.1"/>
    <property type="molecule type" value="Genomic_DNA"/>
</dbReference>
<dbReference type="AlphaFoldDB" id="A0A2T8ILC4"/>